<dbReference type="GO" id="GO:0005524">
    <property type="term" value="F:ATP binding"/>
    <property type="evidence" value="ECO:0007669"/>
    <property type="project" value="UniProtKB-KW"/>
</dbReference>
<dbReference type="InterPro" id="IPR003439">
    <property type="entry name" value="ABC_transporter-like_ATP-bd"/>
</dbReference>
<dbReference type="PROSITE" id="PS50893">
    <property type="entry name" value="ABC_TRANSPORTER_2"/>
    <property type="match status" value="1"/>
</dbReference>
<dbReference type="Pfam" id="PF00005">
    <property type="entry name" value="ABC_tran"/>
    <property type="match status" value="1"/>
</dbReference>
<dbReference type="RefSeq" id="WP_012940083.1">
    <property type="nucleotide sequence ID" value="NC_013741.1"/>
</dbReference>
<dbReference type="GO" id="GO:0022857">
    <property type="term" value="F:transmembrane transporter activity"/>
    <property type="evidence" value="ECO:0007669"/>
    <property type="project" value="TreeGrafter"/>
</dbReference>
<proteinExistence type="predicted"/>
<dbReference type="Proteomes" id="UP000001901">
    <property type="component" value="Chromosome"/>
</dbReference>
<name>D2RHH2_ARCPA</name>
<dbReference type="PANTHER" id="PTHR24220:SF86">
    <property type="entry name" value="ABC TRANSPORTER ABCH.1"/>
    <property type="match status" value="1"/>
</dbReference>
<evidence type="ECO:0000313" key="5">
    <source>
        <dbReference type="EMBL" id="ADB57747.1"/>
    </source>
</evidence>
<dbReference type="GO" id="GO:0005886">
    <property type="term" value="C:plasma membrane"/>
    <property type="evidence" value="ECO:0007669"/>
    <property type="project" value="TreeGrafter"/>
</dbReference>
<dbReference type="GeneID" id="8739343"/>
<dbReference type="AlphaFoldDB" id="D2RHH2"/>
<accession>D2RHH2</accession>
<evidence type="ECO:0000256" key="3">
    <source>
        <dbReference type="ARBA" id="ARBA00022840"/>
    </source>
</evidence>
<keyword evidence="1" id="KW-0813">Transport</keyword>
<dbReference type="SUPFAM" id="SSF52540">
    <property type="entry name" value="P-loop containing nucleoside triphosphate hydrolases"/>
    <property type="match status" value="1"/>
</dbReference>
<dbReference type="CDD" id="cd03255">
    <property type="entry name" value="ABC_MJ0796_LolCDE_FtsE"/>
    <property type="match status" value="1"/>
</dbReference>
<dbReference type="InterPro" id="IPR017871">
    <property type="entry name" value="ABC_transporter-like_CS"/>
</dbReference>
<dbReference type="InterPro" id="IPR003593">
    <property type="entry name" value="AAA+_ATPase"/>
</dbReference>
<protein>
    <submittedName>
        <fullName evidence="5">ABC transporter related protein</fullName>
    </submittedName>
</protein>
<dbReference type="PaxDb" id="572546-Arcpr_0683"/>
<dbReference type="InterPro" id="IPR027417">
    <property type="entry name" value="P-loop_NTPase"/>
</dbReference>
<dbReference type="InterPro" id="IPR017911">
    <property type="entry name" value="MacB-like_ATP-bd"/>
</dbReference>
<dbReference type="OrthoDB" id="31298at2157"/>
<evidence type="ECO:0000256" key="2">
    <source>
        <dbReference type="ARBA" id="ARBA00022741"/>
    </source>
</evidence>
<evidence type="ECO:0000259" key="4">
    <source>
        <dbReference type="PROSITE" id="PS50893"/>
    </source>
</evidence>
<dbReference type="eggNOG" id="arCOG00922">
    <property type="taxonomic scope" value="Archaea"/>
</dbReference>
<keyword evidence="2" id="KW-0547">Nucleotide-binding</keyword>
<dbReference type="GO" id="GO:0098796">
    <property type="term" value="C:membrane protein complex"/>
    <property type="evidence" value="ECO:0007669"/>
    <property type="project" value="UniProtKB-ARBA"/>
</dbReference>
<evidence type="ECO:0000256" key="1">
    <source>
        <dbReference type="ARBA" id="ARBA00022448"/>
    </source>
</evidence>
<dbReference type="PROSITE" id="PS00211">
    <property type="entry name" value="ABC_TRANSPORTER_1"/>
    <property type="match status" value="1"/>
</dbReference>
<gene>
    <name evidence="5" type="ordered locus">Arcpr_0683</name>
</gene>
<dbReference type="FunFam" id="3.40.50.300:FF:000032">
    <property type="entry name" value="Export ABC transporter ATP-binding protein"/>
    <property type="match status" value="1"/>
</dbReference>
<sequence>MIELIDVYKVYKVGLHEVTALRGINLKIEDGEFVIVMGPSGSGKSTLLYLMGCLDKPTRGEVLIDGLNTSQLNDKQLTELRRDKIGFIFQQYYLIPTLTALENVELPMVFKGIPKVERVKRAKELLSLVGLGDKLNRKPNELSGGEQQRVAIARALANGPSILLCDEPTGNLDTKSGRVVMDIIKRLNDERGVTVVLATHDPSLKVYADRVITIRDGAIC</sequence>
<dbReference type="STRING" id="572546.Arcpr_0683"/>
<feature type="domain" description="ABC transporter" evidence="4">
    <location>
        <begin position="2"/>
        <end position="219"/>
    </location>
</feature>
<dbReference type="EMBL" id="CP001857">
    <property type="protein sequence ID" value="ADB57747.1"/>
    <property type="molecule type" value="Genomic_DNA"/>
</dbReference>
<dbReference type="GO" id="GO:0016887">
    <property type="term" value="F:ATP hydrolysis activity"/>
    <property type="evidence" value="ECO:0007669"/>
    <property type="project" value="InterPro"/>
</dbReference>
<dbReference type="InterPro" id="IPR015854">
    <property type="entry name" value="ABC_transpr_LolD-like"/>
</dbReference>
<dbReference type="PANTHER" id="PTHR24220">
    <property type="entry name" value="IMPORT ATP-BINDING PROTEIN"/>
    <property type="match status" value="1"/>
</dbReference>
<dbReference type="SMART" id="SM00382">
    <property type="entry name" value="AAA"/>
    <property type="match status" value="1"/>
</dbReference>
<evidence type="ECO:0000313" key="6">
    <source>
        <dbReference type="Proteomes" id="UP000001901"/>
    </source>
</evidence>
<dbReference type="HOGENOM" id="CLU_000604_1_22_2"/>
<keyword evidence="6" id="KW-1185">Reference proteome</keyword>
<reference evidence="5 6" key="1">
    <citation type="journal article" date="2010" name="Stand. Genomic Sci.">
        <title>Complete genome sequence of Archaeoglobus profundus type strain (AV18).</title>
        <authorList>
            <person name="von Jan M."/>
            <person name="Lapidus A."/>
            <person name="Del Rio T.G."/>
            <person name="Copeland A."/>
            <person name="Tice H."/>
            <person name="Cheng J.F."/>
            <person name="Lucas S."/>
            <person name="Chen F."/>
            <person name="Nolan M."/>
            <person name="Goodwin L."/>
            <person name="Han C."/>
            <person name="Pitluck S."/>
            <person name="Liolios K."/>
            <person name="Ivanova N."/>
            <person name="Mavromatis K."/>
            <person name="Ovchinnikova G."/>
            <person name="Chertkov O."/>
            <person name="Pati A."/>
            <person name="Chen A."/>
            <person name="Palaniappan K."/>
            <person name="Land M."/>
            <person name="Hauser L."/>
            <person name="Chang Y.J."/>
            <person name="Jeffries C.D."/>
            <person name="Saunders E."/>
            <person name="Brettin T."/>
            <person name="Detter J.C."/>
            <person name="Chain P."/>
            <person name="Eichinger K."/>
            <person name="Huber H."/>
            <person name="Spring S."/>
            <person name="Rohde M."/>
            <person name="Goker M."/>
            <person name="Wirth R."/>
            <person name="Woyke T."/>
            <person name="Bristow J."/>
            <person name="Eisen J.A."/>
            <person name="Markowitz V."/>
            <person name="Hugenholtz P."/>
            <person name="Kyrpides N.C."/>
            <person name="Klenk H.P."/>
        </authorList>
    </citation>
    <scope>NUCLEOTIDE SEQUENCE [LARGE SCALE GENOMIC DNA]</scope>
    <source>
        <strain evidence="6">DSM 5631 / JCM 9629 / NBRC 100127 / Av18</strain>
    </source>
</reference>
<keyword evidence="3" id="KW-0067">ATP-binding</keyword>
<dbReference type="KEGG" id="apo:Arcpr_0683"/>
<organism evidence="5 6">
    <name type="scientific">Archaeoglobus profundus (strain DSM 5631 / JCM 9629 / NBRC 100127 / Av18)</name>
    <dbReference type="NCBI Taxonomy" id="572546"/>
    <lineage>
        <taxon>Archaea</taxon>
        <taxon>Methanobacteriati</taxon>
        <taxon>Methanobacteriota</taxon>
        <taxon>Archaeoglobi</taxon>
        <taxon>Archaeoglobales</taxon>
        <taxon>Archaeoglobaceae</taxon>
        <taxon>Archaeoglobus</taxon>
    </lineage>
</organism>
<dbReference type="Gene3D" id="3.40.50.300">
    <property type="entry name" value="P-loop containing nucleotide triphosphate hydrolases"/>
    <property type="match status" value="1"/>
</dbReference>